<sequence>MQRYSDVQPQELPSEELTEVTDLERSSGSYDEEMPEEEGEADGRSGESTSPVTASLSVETVTAPADGEHQVRQSIELPAENDDVRSTGTVTTGAEQSLSLEAGDGNSERTMSSDGSLTSSTSDAEPTSAEKTDDVSWTEGAEFSFEDGKEAPKTVDTAQGNTNTMPGETKIPSESNATTPSDTDILLEKGHLGELAAMYLIGDSTVHGCVSRVLLLLLLGLWGTAALC</sequence>
<accession>A0A7J6XJX3</accession>
<evidence type="ECO:0000313" key="4">
    <source>
        <dbReference type="Proteomes" id="UP000583944"/>
    </source>
</evidence>
<dbReference type="InterPro" id="IPR022144">
    <property type="entry name" value="DUF3676"/>
</dbReference>
<dbReference type="Pfam" id="PF12429">
    <property type="entry name" value="DUF3676"/>
    <property type="match status" value="1"/>
</dbReference>
<evidence type="ECO:0000256" key="1">
    <source>
        <dbReference type="SAM" id="MobiDB-lite"/>
    </source>
</evidence>
<reference evidence="3 4" key="1">
    <citation type="journal article" date="2019" name="Genome Biol. Evol.">
        <title>Nanopore Sequencing Significantly Improves Genome Assembly of the Protozoan Parasite Trypanosoma cruzi.</title>
        <authorList>
            <person name="Diaz-Viraque F."/>
            <person name="Pita S."/>
            <person name="Greif G."/>
            <person name="de Souza R.C.M."/>
            <person name="Iraola G."/>
            <person name="Robello C."/>
        </authorList>
    </citation>
    <scope>NUCLEOTIDE SEQUENCE [LARGE SCALE GENOMIC DNA]</scope>
    <source>
        <strain evidence="3 4">Berenice</strain>
    </source>
</reference>
<dbReference type="VEuPathDB" id="TriTrypDB:ECC02_012612"/>
<evidence type="ECO:0000313" key="3">
    <source>
        <dbReference type="EMBL" id="KAF5214751.1"/>
    </source>
</evidence>
<feature type="compositionally biased region" description="Polar residues" evidence="1">
    <location>
        <begin position="46"/>
        <end position="60"/>
    </location>
</feature>
<comment type="caution">
    <text evidence="3">The sequence shown here is derived from an EMBL/GenBank/DDBJ whole genome shotgun (WGS) entry which is preliminary data.</text>
</comment>
<dbReference type="Pfam" id="PF11052">
    <property type="entry name" value="Tr-sialidase_C"/>
    <property type="match status" value="1"/>
</dbReference>
<dbReference type="InterPro" id="IPR021287">
    <property type="entry name" value="Trans-sialidase_CS"/>
</dbReference>
<evidence type="ECO:0000259" key="2">
    <source>
        <dbReference type="Pfam" id="PF12429"/>
    </source>
</evidence>
<name>A0A7J6XJX3_TRYCR</name>
<feature type="compositionally biased region" description="Acidic residues" evidence="1">
    <location>
        <begin position="30"/>
        <end position="40"/>
    </location>
</feature>
<feature type="compositionally biased region" description="Polar residues" evidence="1">
    <location>
        <begin position="156"/>
        <end position="181"/>
    </location>
</feature>
<protein>
    <recommendedName>
        <fullName evidence="2">DUF3676 domain-containing protein</fullName>
    </recommendedName>
</protein>
<proteinExistence type="predicted"/>
<dbReference type="Proteomes" id="UP000583944">
    <property type="component" value="Unassembled WGS sequence"/>
</dbReference>
<feature type="domain" description="DUF3676" evidence="2">
    <location>
        <begin position="1"/>
        <end position="140"/>
    </location>
</feature>
<feature type="region of interest" description="Disordered" evidence="1">
    <location>
        <begin position="1"/>
        <end position="181"/>
    </location>
</feature>
<dbReference type="AlphaFoldDB" id="A0A7J6XJX3"/>
<feature type="compositionally biased region" description="Low complexity" evidence="1">
    <location>
        <begin position="112"/>
        <end position="123"/>
    </location>
</feature>
<gene>
    <name evidence="3" type="ORF">ECC02_012612</name>
</gene>
<organism evidence="3 4">
    <name type="scientific">Trypanosoma cruzi</name>
    <dbReference type="NCBI Taxonomy" id="5693"/>
    <lineage>
        <taxon>Eukaryota</taxon>
        <taxon>Discoba</taxon>
        <taxon>Euglenozoa</taxon>
        <taxon>Kinetoplastea</taxon>
        <taxon>Metakinetoplastina</taxon>
        <taxon>Trypanosomatida</taxon>
        <taxon>Trypanosomatidae</taxon>
        <taxon>Trypanosoma</taxon>
        <taxon>Schizotrypanum</taxon>
    </lineage>
</organism>
<dbReference type="EMBL" id="JABDHM010000432">
    <property type="protein sequence ID" value="KAF5214751.1"/>
    <property type="molecule type" value="Genomic_DNA"/>
</dbReference>
<feature type="compositionally biased region" description="Polar residues" evidence="1">
    <location>
        <begin position="86"/>
        <end position="99"/>
    </location>
</feature>